<organism evidence="3 4">
    <name type="scientific">Mycena albidolilacea</name>
    <dbReference type="NCBI Taxonomy" id="1033008"/>
    <lineage>
        <taxon>Eukaryota</taxon>
        <taxon>Fungi</taxon>
        <taxon>Dikarya</taxon>
        <taxon>Basidiomycota</taxon>
        <taxon>Agaricomycotina</taxon>
        <taxon>Agaricomycetes</taxon>
        <taxon>Agaricomycetidae</taxon>
        <taxon>Agaricales</taxon>
        <taxon>Marasmiineae</taxon>
        <taxon>Mycenaceae</taxon>
        <taxon>Mycena</taxon>
    </lineage>
</organism>
<dbReference type="GO" id="GO:0005975">
    <property type="term" value="P:carbohydrate metabolic process"/>
    <property type="evidence" value="ECO:0007669"/>
    <property type="project" value="InterPro"/>
</dbReference>
<dbReference type="EMBL" id="JARIHO010000007">
    <property type="protein sequence ID" value="KAJ7358262.1"/>
    <property type="molecule type" value="Genomic_DNA"/>
</dbReference>
<sequence>MTRRHRNSVLGRSLFVQTQYTIAASTAYLCCEDFIANFTASAFDAGKWKHHNGFSLFNTGNTTQRSGVHFGPKRDLVAELLNTAKKAGTRPHGLSTAERQRQHAAGTHDVMRAATEQDIRLCLITPASRAHIPQRSVLCNGGDKNCLQRNT</sequence>
<dbReference type="AlphaFoldDB" id="A0AAD7AGM4"/>
<dbReference type="Gene3D" id="3.20.20.80">
    <property type="entry name" value="Glycosidases"/>
    <property type="match status" value="1"/>
</dbReference>
<dbReference type="Proteomes" id="UP001218218">
    <property type="component" value="Unassembled WGS sequence"/>
</dbReference>
<comment type="caution">
    <text evidence="3">The sequence shown here is derived from an EMBL/GenBank/DDBJ whole genome shotgun (WGS) entry which is preliminary data.</text>
</comment>
<evidence type="ECO:0000256" key="1">
    <source>
        <dbReference type="SAM" id="MobiDB-lite"/>
    </source>
</evidence>
<evidence type="ECO:0000313" key="3">
    <source>
        <dbReference type="EMBL" id="KAJ7358262.1"/>
    </source>
</evidence>
<proteinExistence type="predicted"/>
<dbReference type="GO" id="GO:0004560">
    <property type="term" value="F:alpha-L-fucosidase activity"/>
    <property type="evidence" value="ECO:0007669"/>
    <property type="project" value="UniProtKB-EC"/>
</dbReference>
<dbReference type="InterPro" id="IPR057739">
    <property type="entry name" value="Glyco_hydro_29_N"/>
</dbReference>
<protein>
    <recommendedName>
        <fullName evidence="2">Glycoside hydrolase family 29 N-terminal domain-containing protein</fullName>
    </recommendedName>
</protein>
<reference evidence="3" key="1">
    <citation type="submission" date="2023-03" db="EMBL/GenBank/DDBJ databases">
        <title>Massive genome expansion in bonnet fungi (Mycena s.s.) driven by repeated elements and novel gene families across ecological guilds.</title>
        <authorList>
            <consortium name="Lawrence Berkeley National Laboratory"/>
            <person name="Harder C.B."/>
            <person name="Miyauchi S."/>
            <person name="Viragh M."/>
            <person name="Kuo A."/>
            <person name="Thoen E."/>
            <person name="Andreopoulos B."/>
            <person name="Lu D."/>
            <person name="Skrede I."/>
            <person name="Drula E."/>
            <person name="Henrissat B."/>
            <person name="Morin E."/>
            <person name="Kohler A."/>
            <person name="Barry K."/>
            <person name="LaButti K."/>
            <person name="Morin E."/>
            <person name="Salamov A."/>
            <person name="Lipzen A."/>
            <person name="Mereny Z."/>
            <person name="Hegedus B."/>
            <person name="Baldrian P."/>
            <person name="Stursova M."/>
            <person name="Weitz H."/>
            <person name="Taylor A."/>
            <person name="Grigoriev I.V."/>
            <person name="Nagy L.G."/>
            <person name="Martin F."/>
            <person name="Kauserud H."/>
        </authorList>
    </citation>
    <scope>NUCLEOTIDE SEQUENCE</scope>
    <source>
        <strain evidence="3">CBHHK002</strain>
    </source>
</reference>
<gene>
    <name evidence="3" type="ORF">DFH08DRAFT_802103</name>
</gene>
<dbReference type="Pfam" id="PF01120">
    <property type="entry name" value="Alpha_L_fucos"/>
    <property type="match status" value="1"/>
</dbReference>
<keyword evidence="4" id="KW-1185">Reference proteome</keyword>
<accession>A0AAD7AGM4</accession>
<dbReference type="InterPro" id="IPR017853">
    <property type="entry name" value="GH"/>
</dbReference>
<name>A0AAD7AGM4_9AGAR</name>
<evidence type="ECO:0000313" key="4">
    <source>
        <dbReference type="Proteomes" id="UP001218218"/>
    </source>
</evidence>
<dbReference type="SUPFAM" id="SSF51445">
    <property type="entry name" value="(Trans)glycosidases"/>
    <property type="match status" value="1"/>
</dbReference>
<feature type="domain" description="Glycoside hydrolase family 29 N-terminal" evidence="2">
    <location>
        <begin position="49"/>
        <end position="90"/>
    </location>
</feature>
<evidence type="ECO:0000259" key="2">
    <source>
        <dbReference type="Pfam" id="PF01120"/>
    </source>
</evidence>
<feature type="region of interest" description="Disordered" evidence="1">
    <location>
        <begin position="87"/>
        <end position="108"/>
    </location>
</feature>